<keyword evidence="1" id="KW-0732">Signal</keyword>
<reference evidence="2" key="1">
    <citation type="submission" date="2018-05" db="EMBL/GenBank/DDBJ databases">
        <title>Draft genome of Mucuna pruriens seed.</title>
        <authorList>
            <person name="Nnadi N.E."/>
            <person name="Vos R."/>
            <person name="Hasami M.H."/>
            <person name="Devisetty U.K."/>
            <person name="Aguiy J.C."/>
        </authorList>
    </citation>
    <scope>NUCLEOTIDE SEQUENCE [LARGE SCALE GENOMIC DNA]</scope>
    <source>
        <strain evidence="2">JCA_2017</strain>
    </source>
</reference>
<accession>A0A371GLT2</accession>
<feature type="signal peptide" evidence="1">
    <location>
        <begin position="1"/>
        <end position="16"/>
    </location>
</feature>
<proteinExistence type="predicted"/>
<dbReference type="AlphaFoldDB" id="A0A371GLT2"/>
<keyword evidence="3" id="KW-1185">Reference proteome</keyword>
<dbReference type="Proteomes" id="UP000257109">
    <property type="component" value="Unassembled WGS sequence"/>
</dbReference>
<evidence type="ECO:0000313" key="2">
    <source>
        <dbReference type="EMBL" id="RDX91263.1"/>
    </source>
</evidence>
<dbReference type="EMBL" id="QJKJ01005171">
    <property type="protein sequence ID" value="RDX91263.1"/>
    <property type="molecule type" value="Genomic_DNA"/>
</dbReference>
<organism evidence="2 3">
    <name type="scientific">Mucuna pruriens</name>
    <name type="common">Velvet bean</name>
    <name type="synonym">Dolichos pruriens</name>
    <dbReference type="NCBI Taxonomy" id="157652"/>
    <lineage>
        <taxon>Eukaryota</taxon>
        <taxon>Viridiplantae</taxon>
        <taxon>Streptophyta</taxon>
        <taxon>Embryophyta</taxon>
        <taxon>Tracheophyta</taxon>
        <taxon>Spermatophyta</taxon>
        <taxon>Magnoliopsida</taxon>
        <taxon>eudicotyledons</taxon>
        <taxon>Gunneridae</taxon>
        <taxon>Pentapetalae</taxon>
        <taxon>rosids</taxon>
        <taxon>fabids</taxon>
        <taxon>Fabales</taxon>
        <taxon>Fabaceae</taxon>
        <taxon>Papilionoideae</taxon>
        <taxon>50 kb inversion clade</taxon>
        <taxon>NPAAA clade</taxon>
        <taxon>indigoferoid/millettioid clade</taxon>
        <taxon>Phaseoleae</taxon>
        <taxon>Mucuna</taxon>
    </lineage>
</organism>
<evidence type="ECO:0000313" key="3">
    <source>
        <dbReference type="Proteomes" id="UP000257109"/>
    </source>
</evidence>
<feature type="chain" id="PRO_5016613506" evidence="1">
    <location>
        <begin position="17"/>
        <end position="111"/>
    </location>
</feature>
<comment type="caution">
    <text evidence="2">The sequence shown here is derived from an EMBL/GenBank/DDBJ whole genome shotgun (WGS) entry which is preliminary data.</text>
</comment>
<evidence type="ECO:0000256" key="1">
    <source>
        <dbReference type="SAM" id="SignalP"/>
    </source>
</evidence>
<protein>
    <submittedName>
        <fullName evidence="2">Uncharacterized protein</fullName>
    </submittedName>
</protein>
<feature type="non-terminal residue" evidence="2">
    <location>
        <position position="1"/>
    </location>
</feature>
<sequence>MSVVANIFALPTLSFAHKTLGTCTSGKATKNLSEFEASSEKGPLMYNQVQVHGRRSQEPHRGAKFTYLVKPSNDRRSRSSTIQIERLEDDVNKLAATYIIETRNKICTSVM</sequence>
<dbReference type="OrthoDB" id="10453027at2759"/>
<name>A0A371GLT2_MUCPR</name>
<gene>
    <name evidence="2" type="ORF">CR513_26779</name>
</gene>